<feature type="chain" id="PRO_5025342251" description="Immunoglobulin domain-containing protein" evidence="1">
    <location>
        <begin position="24"/>
        <end position="266"/>
    </location>
</feature>
<dbReference type="InterPro" id="IPR036179">
    <property type="entry name" value="Ig-like_dom_sf"/>
</dbReference>
<reference evidence="3" key="2">
    <citation type="submission" date="2025-09" db="UniProtKB">
        <authorList>
            <consortium name="Ensembl"/>
        </authorList>
    </citation>
    <scope>IDENTIFICATION</scope>
</reference>
<dbReference type="Gene3D" id="2.60.40.10">
    <property type="entry name" value="Immunoglobulins"/>
    <property type="match status" value="2"/>
</dbReference>
<sequence length="266" mass="29861">MYPYFTLCSYVLQLVFYSPGVFGESVSVMEGHYGDSVTLKTNVTELHGDEDITWKYGAEKSLIVKISNEKQIFSTFDILDGRFRDRLKVDHQTGSLTITNITTQHAGIYEQQKRGAKLSSKTFNVSVYGVFGAETNEIQSVSVMEGDSVTLKTNVTELHEDDEIAWKYGAEKSLIAKIFSISDDCPDGRFRDKLKLDNQTGSLTITNITTQHTGAYQLQISGVKLSSKTFSVSVFGEWRSLFFKLSSYDLIKTLILIVLSKCVFEL</sequence>
<dbReference type="InParanoid" id="A0A672LXC9"/>
<dbReference type="InterPro" id="IPR013783">
    <property type="entry name" value="Ig-like_fold"/>
</dbReference>
<keyword evidence="4" id="KW-1185">Reference proteome</keyword>
<dbReference type="PANTHER" id="PTHR21063">
    <property type="entry name" value="LFA-3"/>
    <property type="match status" value="1"/>
</dbReference>
<keyword evidence="1" id="KW-0732">Signal</keyword>
<dbReference type="PANTHER" id="PTHR21063:SF4">
    <property type="entry name" value="CD48 ANTIGEN-RELATED"/>
    <property type="match status" value="1"/>
</dbReference>
<accession>A0A672LXC9</accession>
<dbReference type="Pfam" id="PF07686">
    <property type="entry name" value="V-set"/>
    <property type="match status" value="2"/>
</dbReference>
<dbReference type="InterPro" id="IPR003599">
    <property type="entry name" value="Ig_sub"/>
</dbReference>
<organism evidence="3 4">
    <name type="scientific">Sinocyclocheilus grahami</name>
    <name type="common">Dianchi golden-line fish</name>
    <name type="synonym">Barbus grahami</name>
    <dbReference type="NCBI Taxonomy" id="75366"/>
    <lineage>
        <taxon>Eukaryota</taxon>
        <taxon>Metazoa</taxon>
        <taxon>Chordata</taxon>
        <taxon>Craniata</taxon>
        <taxon>Vertebrata</taxon>
        <taxon>Euteleostomi</taxon>
        <taxon>Actinopterygii</taxon>
        <taxon>Neopterygii</taxon>
        <taxon>Teleostei</taxon>
        <taxon>Ostariophysi</taxon>
        <taxon>Cypriniformes</taxon>
        <taxon>Cyprinidae</taxon>
        <taxon>Cyprininae</taxon>
        <taxon>Sinocyclocheilus</taxon>
    </lineage>
</organism>
<dbReference type="OMA" id="TELHEDD"/>
<dbReference type="Proteomes" id="UP000472262">
    <property type="component" value="Unassembled WGS sequence"/>
</dbReference>
<dbReference type="SUPFAM" id="SSF48726">
    <property type="entry name" value="Immunoglobulin"/>
    <property type="match status" value="2"/>
</dbReference>
<protein>
    <recommendedName>
        <fullName evidence="2">Immunoglobulin domain-containing protein</fullName>
    </recommendedName>
</protein>
<dbReference type="InterPro" id="IPR013106">
    <property type="entry name" value="Ig_V-set"/>
</dbReference>
<evidence type="ECO:0000313" key="3">
    <source>
        <dbReference type="Ensembl" id="ENSSGRP00000028766.1"/>
    </source>
</evidence>
<feature type="signal peptide" evidence="1">
    <location>
        <begin position="1"/>
        <end position="23"/>
    </location>
</feature>
<dbReference type="FunFam" id="2.60.40.10:FF:002431">
    <property type="entry name" value="Si:ch211-222k6.3"/>
    <property type="match status" value="1"/>
</dbReference>
<evidence type="ECO:0000259" key="2">
    <source>
        <dbReference type="SMART" id="SM00409"/>
    </source>
</evidence>
<dbReference type="AlphaFoldDB" id="A0A672LXC9"/>
<evidence type="ECO:0000313" key="4">
    <source>
        <dbReference type="Proteomes" id="UP000472262"/>
    </source>
</evidence>
<feature type="domain" description="Immunoglobulin" evidence="2">
    <location>
        <begin position="138"/>
        <end position="235"/>
    </location>
</feature>
<evidence type="ECO:0000256" key="1">
    <source>
        <dbReference type="SAM" id="SignalP"/>
    </source>
</evidence>
<proteinExistence type="predicted"/>
<reference evidence="3" key="1">
    <citation type="submission" date="2025-08" db="UniProtKB">
        <authorList>
            <consortium name="Ensembl"/>
        </authorList>
    </citation>
    <scope>IDENTIFICATION</scope>
</reference>
<dbReference type="Ensembl" id="ENSSGRT00000030934.1">
    <property type="protein sequence ID" value="ENSSGRP00000028766.1"/>
    <property type="gene ID" value="ENSSGRG00000016425.1"/>
</dbReference>
<feature type="domain" description="Immunoglobulin" evidence="2">
    <location>
        <begin position="23"/>
        <end position="128"/>
    </location>
</feature>
<name>A0A672LXC9_SINGR</name>
<dbReference type="SMART" id="SM00409">
    <property type="entry name" value="IG"/>
    <property type="match status" value="2"/>
</dbReference>